<evidence type="ECO:0000313" key="12">
    <source>
        <dbReference type="Proteomes" id="UP000005580"/>
    </source>
</evidence>
<dbReference type="PANTHER" id="PTHR31297:SF41">
    <property type="entry name" value="ENDOGLUCANASE, PUTATIVE (AFU_ORTHOLOGUE AFUA_5G01830)-RELATED"/>
    <property type="match status" value="1"/>
</dbReference>
<dbReference type="RefSeq" id="WP_004368413.1">
    <property type="nucleotide sequence ID" value="NZ_GL833118.1"/>
</dbReference>
<keyword evidence="9" id="KW-0732">Signal</keyword>
<dbReference type="Pfam" id="PF00150">
    <property type="entry name" value="Cellulase"/>
    <property type="match status" value="1"/>
</dbReference>
<evidence type="ECO:0000256" key="6">
    <source>
        <dbReference type="ARBA" id="ARBA00023326"/>
    </source>
</evidence>
<dbReference type="GO" id="GO:0009986">
    <property type="term" value="C:cell surface"/>
    <property type="evidence" value="ECO:0007669"/>
    <property type="project" value="TreeGrafter"/>
</dbReference>
<dbReference type="PANTHER" id="PTHR31297">
    <property type="entry name" value="GLUCAN ENDO-1,6-BETA-GLUCOSIDASE B"/>
    <property type="match status" value="1"/>
</dbReference>
<dbReference type="GO" id="GO:0030245">
    <property type="term" value="P:cellulose catabolic process"/>
    <property type="evidence" value="ECO:0007669"/>
    <property type="project" value="UniProtKB-KW"/>
</dbReference>
<evidence type="ECO:0000256" key="7">
    <source>
        <dbReference type="RuleBase" id="RU361153"/>
    </source>
</evidence>
<dbReference type="EMBL" id="AEPE02000004">
    <property type="protein sequence ID" value="EFZ37099.1"/>
    <property type="molecule type" value="Genomic_DNA"/>
</dbReference>
<dbReference type="GO" id="GO:0008422">
    <property type="term" value="F:beta-glucosidase activity"/>
    <property type="evidence" value="ECO:0007669"/>
    <property type="project" value="TreeGrafter"/>
</dbReference>
<feature type="signal peptide" evidence="9">
    <location>
        <begin position="1"/>
        <end position="18"/>
    </location>
</feature>
<dbReference type="SUPFAM" id="SSF51445">
    <property type="entry name" value="(Trans)glycosidases"/>
    <property type="match status" value="1"/>
</dbReference>
<dbReference type="Proteomes" id="UP000005580">
    <property type="component" value="Unassembled WGS sequence"/>
</dbReference>
<feature type="region of interest" description="Disordered" evidence="8">
    <location>
        <begin position="22"/>
        <end position="44"/>
    </location>
</feature>
<keyword evidence="4" id="KW-0119">Carbohydrate metabolism</keyword>
<proteinExistence type="inferred from homology"/>
<reference evidence="11" key="1">
    <citation type="submission" date="2011-01" db="EMBL/GenBank/DDBJ databases">
        <authorList>
            <person name="Muzny D."/>
            <person name="Qin X."/>
            <person name="Buhay C."/>
            <person name="Dugan-Rocha S."/>
            <person name="Ding Y."/>
            <person name="Chen G."/>
            <person name="Hawes A."/>
            <person name="Holder M."/>
            <person name="Jhangiani S."/>
            <person name="Johnson A."/>
            <person name="Khan Z."/>
            <person name="Li Z."/>
            <person name="Liu W."/>
            <person name="Liu X."/>
            <person name="Perez L."/>
            <person name="Shen H."/>
            <person name="Wang Q."/>
            <person name="Watt J."/>
            <person name="Xi L."/>
            <person name="Xin Y."/>
            <person name="Zhou J."/>
            <person name="Deng J."/>
            <person name="Jiang H."/>
            <person name="Liu Y."/>
            <person name="Qu J."/>
            <person name="Song X.-Z."/>
            <person name="Zhang L."/>
            <person name="Villasana D."/>
            <person name="Johnson A."/>
            <person name="Liu J."/>
            <person name="Liyanage D."/>
            <person name="Lorensuhewa L."/>
            <person name="Robinson T."/>
            <person name="Song A."/>
            <person name="Song B.-B."/>
            <person name="Dinh H."/>
            <person name="Thornton R."/>
            <person name="Coyle M."/>
            <person name="Francisco L."/>
            <person name="Jackson L."/>
            <person name="Javaid M."/>
            <person name="Korchina V."/>
            <person name="Kovar C."/>
            <person name="Mata R."/>
            <person name="Mathew T."/>
            <person name="Ngo R."/>
            <person name="Nguyen L."/>
            <person name="Nguyen N."/>
            <person name="Okwuonu G."/>
            <person name="Ongeri F."/>
            <person name="Pham C."/>
            <person name="Simmons D."/>
            <person name="Wilczek-Boney K."/>
            <person name="Hale W."/>
            <person name="Jakkamsetti A."/>
            <person name="Pham P."/>
            <person name="Ruth R."/>
            <person name="San Lucas F."/>
            <person name="Warren J."/>
            <person name="Zhang J."/>
            <person name="Zhao Z."/>
            <person name="Zhou C."/>
            <person name="Zhu D."/>
            <person name="Lee S."/>
            <person name="Bess C."/>
            <person name="Blankenburg K."/>
            <person name="Forbes L."/>
            <person name="Fu Q."/>
            <person name="Gubbala S."/>
            <person name="Hirani K."/>
            <person name="Jayaseelan J.C."/>
            <person name="Lara F."/>
            <person name="Munidasa M."/>
            <person name="Palculict T."/>
            <person name="Patil S."/>
            <person name="Pu L.-L."/>
            <person name="Saada N."/>
            <person name="Tang L."/>
            <person name="Weissenberger G."/>
            <person name="Zhu Y."/>
            <person name="Hemphill L."/>
            <person name="Shang Y."/>
            <person name="Youmans B."/>
            <person name="Ayvaz T."/>
            <person name="Ross M."/>
            <person name="Santibanez J."/>
            <person name="Aqrawi P."/>
            <person name="Gross S."/>
            <person name="Joshi V."/>
            <person name="Fowler G."/>
            <person name="Nazareth L."/>
            <person name="Reid J."/>
            <person name="Worley K."/>
            <person name="Petrosino J."/>
            <person name="Highlander S."/>
            <person name="Gibbs R."/>
        </authorList>
    </citation>
    <scope>NUCLEOTIDE SEQUENCE [LARGE SCALE GENOMIC DNA]</scope>
    <source>
        <strain evidence="11">ATCC 33269</strain>
    </source>
</reference>
<evidence type="ECO:0000256" key="8">
    <source>
        <dbReference type="SAM" id="MobiDB-lite"/>
    </source>
</evidence>
<organism evidence="11 12">
    <name type="scientific">Hoylesella oralis ATCC 33269</name>
    <dbReference type="NCBI Taxonomy" id="873533"/>
    <lineage>
        <taxon>Bacteria</taxon>
        <taxon>Pseudomonadati</taxon>
        <taxon>Bacteroidota</taxon>
        <taxon>Bacteroidia</taxon>
        <taxon>Bacteroidales</taxon>
        <taxon>Prevotellaceae</taxon>
        <taxon>Hoylesella</taxon>
    </lineage>
</organism>
<evidence type="ECO:0000256" key="5">
    <source>
        <dbReference type="ARBA" id="ARBA00023295"/>
    </source>
</evidence>
<gene>
    <name evidence="11" type="ORF">HMPREF0663_11157</name>
</gene>
<name>E7RPQ6_9BACT</name>
<dbReference type="Gene3D" id="3.20.20.80">
    <property type="entry name" value="Glycosidases"/>
    <property type="match status" value="1"/>
</dbReference>
<feature type="chain" id="PRO_5003221459" evidence="9">
    <location>
        <begin position="19"/>
        <end position="412"/>
    </location>
</feature>
<keyword evidence="6" id="KW-0624">Polysaccharide degradation</keyword>
<dbReference type="InterPro" id="IPR017853">
    <property type="entry name" value="GH"/>
</dbReference>
<evidence type="ECO:0000256" key="2">
    <source>
        <dbReference type="ARBA" id="ARBA00022801"/>
    </source>
</evidence>
<sequence>MKKIIALLFMLPIILACGDKNIPDNPPKPNPDPNPPTPPAVVTSPPRVRGFMVQSADGLHVQTIKDLSTWGANVIRLQLNPATYALKRGKDLWTALPEYLNLVEEKVRAAQSVNVKVILDLHEPPIYVNGKVPTLDDHNQRGFWTNHPEMKDALIRMWKNIAQHFTKKEYENEIWGYDLFNEPSEKGRAAVQEWLAMVPDIITAIRTVNKNVWIVFQPGLVAETFQKEKEKIIQKDKRVVYSLHFYCPETFACQGILYNGEYNSKTMTHEEAIASFKREYPGKAKNHWWEKEETYCNKSTLEAELKPLTDFASEYKVPVLIGEFSVITWAPVESAIRWFKDVIDIFEKNNFSWCFHAFREWQGWSLESPEGLNAFWFSREKAPAPQATETERAKYFKEVFKKLNKDTSATGK</sequence>
<dbReference type="InterPro" id="IPR050386">
    <property type="entry name" value="Glycosyl_hydrolase_5"/>
</dbReference>
<dbReference type="STRING" id="28134.SAMN05444288_1717"/>
<dbReference type="AlphaFoldDB" id="E7RPQ6"/>
<evidence type="ECO:0000313" key="11">
    <source>
        <dbReference type="EMBL" id="EFZ37099.1"/>
    </source>
</evidence>
<dbReference type="InterPro" id="IPR001547">
    <property type="entry name" value="Glyco_hydro_5"/>
</dbReference>
<evidence type="ECO:0000256" key="4">
    <source>
        <dbReference type="ARBA" id="ARBA00023277"/>
    </source>
</evidence>
<feature type="domain" description="Glycoside hydrolase family 5" evidence="10">
    <location>
        <begin position="62"/>
        <end position="357"/>
    </location>
</feature>
<comment type="similarity">
    <text evidence="1 7">Belongs to the glycosyl hydrolase 5 (cellulase A) family.</text>
</comment>
<dbReference type="PROSITE" id="PS51257">
    <property type="entry name" value="PROKAR_LIPOPROTEIN"/>
    <property type="match status" value="1"/>
</dbReference>
<keyword evidence="12" id="KW-1185">Reference proteome</keyword>
<dbReference type="GO" id="GO:0005576">
    <property type="term" value="C:extracellular region"/>
    <property type="evidence" value="ECO:0007669"/>
    <property type="project" value="TreeGrafter"/>
</dbReference>
<keyword evidence="2 7" id="KW-0378">Hydrolase</keyword>
<dbReference type="HOGENOM" id="CLU_067773_0_0_10"/>
<feature type="compositionally biased region" description="Pro residues" evidence="8">
    <location>
        <begin position="24"/>
        <end position="39"/>
    </location>
</feature>
<evidence type="ECO:0000259" key="10">
    <source>
        <dbReference type="Pfam" id="PF00150"/>
    </source>
</evidence>
<comment type="caution">
    <text evidence="11">The sequence shown here is derived from an EMBL/GenBank/DDBJ whole genome shotgun (WGS) entry which is preliminary data.</text>
</comment>
<evidence type="ECO:0000256" key="3">
    <source>
        <dbReference type="ARBA" id="ARBA00023001"/>
    </source>
</evidence>
<keyword evidence="3" id="KW-0136">Cellulose degradation</keyword>
<evidence type="ECO:0000256" key="9">
    <source>
        <dbReference type="SAM" id="SignalP"/>
    </source>
</evidence>
<keyword evidence="5 7" id="KW-0326">Glycosidase</keyword>
<protein>
    <submittedName>
        <fullName evidence="11">Cellulase (Glycosyl hydrolase family 5)</fullName>
    </submittedName>
</protein>
<accession>E7RPQ6</accession>
<evidence type="ECO:0000256" key="1">
    <source>
        <dbReference type="ARBA" id="ARBA00005641"/>
    </source>
</evidence>
<dbReference type="eggNOG" id="COG2730">
    <property type="taxonomic scope" value="Bacteria"/>
</dbReference>